<name>W0LC37_9GAMM</name>
<dbReference type="STRING" id="1441930.Z042_18165"/>
<reference evidence="2 3" key="2">
    <citation type="submission" date="2015-03" db="EMBL/GenBank/DDBJ databases">
        <authorList>
            <person name="Chan K.-G."/>
        </authorList>
    </citation>
    <scope>NUCLEOTIDE SEQUENCE [LARGE SCALE GENOMIC DNA]</scope>
    <source>
        <strain evidence="2 3">RB-25</strain>
    </source>
</reference>
<dbReference type="eggNOG" id="ENOG502ZFFV">
    <property type="taxonomic scope" value="Bacteria"/>
</dbReference>
<dbReference type="Proteomes" id="UP000019030">
    <property type="component" value="Chromosome"/>
</dbReference>
<organism evidence="2 3">
    <name type="scientific">Chania multitudinisentens RB-25</name>
    <dbReference type="NCBI Taxonomy" id="1441930"/>
    <lineage>
        <taxon>Bacteria</taxon>
        <taxon>Pseudomonadati</taxon>
        <taxon>Pseudomonadota</taxon>
        <taxon>Gammaproteobacteria</taxon>
        <taxon>Enterobacterales</taxon>
        <taxon>Yersiniaceae</taxon>
        <taxon>Chania</taxon>
    </lineage>
</organism>
<keyword evidence="3" id="KW-1185">Reference proteome</keyword>
<sequence>MKAGIIRKAILALGLAITLVGCNSQQPLSQSGASAERLTATEPAVKLGTKWGENVSSSVVSVDATRLRSSPERVVAIYYNGGESEGSLKTTIIPMAAVEVSVQDGRRRNMALRKRSSDEYTLAAKEGERYQLHFYNRSSSTSYEIVATVDGLDVISGRAGSLSQSGYLIRPKSSLTIEGFRKSDSAVAAFRFAKPEASYAAHSTSGDIDNTGVIGIALFEMAPERLPDCQPQAFPKDHGYAPEPCEKRN</sequence>
<dbReference type="AlphaFoldDB" id="W0LC37"/>
<dbReference type="RefSeq" id="WP_024910477.1">
    <property type="nucleotide sequence ID" value="NZ_CP007044.2"/>
</dbReference>
<dbReference type="HOGENOM" id="CLU_073590_0_0_6"/>
<gene>
    <name evidence="2" type="ORF">Z042_18165</name>
</gene>
<evidence type="ECO:0008006" key="4">
    <source>
        <dbReference type="Google" id="ProtNLM"/>
    </source>
</evidence>
<evidence type="ECO:0000256" key="1">
    <source>
        <dbReference type="SAM" id="MobiDB-lite"/>
    </source>
</evidence>
<proteinExistence type="predicted"/>
<dbReference type="EMBL" id="CP007044">
    <property type="protein sequence ID" value="AHG21311.1"/>
    <property type="molecule type" value="Genomic_DNA"/>
</dbReference>
<accession>W0LC37</accession>
<dbReference type="KEGG" id="sfo:Z042_18165"/>
<dbReference type="PROSITE" id="PS51257">
    <property type="entry name" value="PROKAR_LIPOPROTEIN"/>
    <property type="match status" value="1"/>
</dbReference>
<dbReference type="PATRIC" id="fig|1441930.4.peg.3586"/>
<evidence type="ECO:0000313" key="3">
    <source>
        <dbReference type="Proteomes" id="UP000019030"/>
    </source>
</evidence>
<protein>
    <recommendedName>
        <fullName evidence="4">Lipoprotein</fullName>
    </recommendedName>
</protein>
<reference evidence="2 3" key="1">
    <citation type="submission" date="2014-01" db="EMBL/GenBank/DDBJ databases">
        <title>Isolation of Serratia multitudinisentens RB-25 from Ex-Landfill site.</title>
        <authorList>
            <person name="Robson E.H.J."/>
        </authorList>
    </citation>
    <scope>NUCLEOTIDE SEQUENCE [LARGE SCALE GENOMIC DNA]</scope>
    <source>
        <strain evidence="2 3">RB-25</strain>
    </source>
</reference>
<evidence type="ECO:0000313" key="2">
    <source>
        <dbReference type="EMBL" id="AHG21311.1"/>
    </source>
</evidence>
<feature type="compositionally biased region" description="Basic and acidic residues" evidence="1">
    <location>
        <begin position="235"/>
        <end position="249"/>
    </location>
</feature>
<dbReference type="OrthoDB" id="5393649at2"/>
<feature type="region of interest" description="Disordered" evidence="1">
    <location>
        <begin position="230"/>
        <end position="249"/>
    </location>
</feature>